<gene>
    <name evidence="5" type="ORF">METZ01_LOCUS103889</name>
</gene>
<protein>
    <recommendedName>
        <fullName evidence="4">Glycosyltransferase 2-like domain-containing protein</fullName>
    </recommendedName>
</protein>
<feature type="domain" description="Glycosyltransferase 2-like" evidence="4">
    <location>
        <begin position="12"/>
        <end position="182"/>
    </location>
</feature>
<keyword evidence="2" id="KW-0328">Glycosyltransferase</keyword>
<dbReference type="CDD" id="cd04186">
    <property type="entry name" value="GT_2_like_c"/>
    <property type="match status" value="1"/>
</dbReference>
<comment type="similarity">
    <text evidence="1">Belongs to the glycosyltransferase 2 family.</text>
</comment>
<dbReference type="PANTHER" id="PTHR43179">
    <property type="entry name" value="RHAMNOSYLTRANSFERASE WBBL"/>
    <property type="match status" value="1"/>
</dbReference>
<evidence type="ECO:0000256" key="1">
    <source>
        <dbReference type="ARBA" id="ARBA00006739"/>
    </source>
</evidence>
<evidence type="ECO:0000259" key="4">
    <source>
        <dbReference type="Pfam" id="PF00535"/>
    </source>
</evidence>
<reference evidence="5" key="1">
    <citation type="submission" date="2018-05" db="EMBL/GenBank/DDBJ databases">
        <authorList>
            <person name="Lanie J.A."/>
            <person name="Ng W.-L."/>
            <person name="Kazmierczak K.M."/>
            <person name="Andrzejewski T.M."/>
            <person name="Davidsen T.M."/>
            <person name="Wayne K.J."/>
            <person name="Tettelin H."/>
            <person name="Glass J.I."/>
            <person name="Rusch D."/>
            <person name="Podicherti R."/>
            <person name="Tsui H.-C.T."/>
            <person name="Winkler M.E."/>
        </authorList>
    </citation>
    <scope>NUCLEOTIDE SEQUENCE</scope>
</reference>
<dbReference type="EMBL" id="UINC01011585">
    <property type="protein sequence ID" value="SVA51035.1"/>
    <property type="molecule type" value="Genomic_DNA"/>
</dbReference>
<evidence type="ECO:0000256" key="3">
    <source>
        <dbReference type="ARBA" id="ARBA00022679"/>
    </source>
</evidence>
<dbReference type="GO" id="GO:0016757">
    <property type="term" value="F:glycosyltransferase activity"/>
    <property type="evidence" value="ECO:0007669"/>
    <property type="project" value="UniProtKB-KW"/>
</dbReference>
<dbReference type="InterPro" id="IPR029044">
    <property type="entry name" value="Nucleotide-diphossugar_trans"/>
</dbReference>
<dbReference type="Gene3D" id="3.90.550.10">
    <property type="entry name" value="Spore Coat Polysaccharide Biosynthesis Protein SpsA, Chain A"/>
    <property type="match status" value="1"/>
</dbReference>
<proteinExistence type="inferred from homology"/>
<evidence type="ECO:0000256" key="2">
    <source>
        <dbReference type="ARBA" id="ARBA00022676"/>
    </source>
</evidence>
<evidence type="ECO:0000313" key="5">
    <source>
        <dbReference type="EMBL" id="SVA51035.1"/>
    </source>
</evidence>
<dbReference type="PANTHER" id="PTHR43179:SF12">
    <property type="entry name" value="GALACTOFURANOSYLTRANSFERASE GLFT2"/>
    <property type="match status" value="1"/>
</dbReference>
<dbReference type="Pfam" id="PF00535">
    <property type="entry name" value="Glycos_transf_2"/>
    <property type="match status" value="1"/>
</dbReference>
<sequence>MNEDVGEAPKISIVILNYNAGELLLDCIESITNTDYENYEIIVVDNASNDNSHKECKKKFPEIKLIENEKNLGYCGGNNIGLRNVKGKFAVVLNPDTLVDPNWLRELLKGYHKFGDGIYQPKFLTTDNHKILQSTGNMIQLFGFGFSRNKGELDEGKFNKPEVVGYASGTCLFTSTAIFEKLGMFDSFLFAYHDDLDLCWRAAMQDIKSYYIPSSIVYHPSEGFSFKWTDFKYYLLERNRQYCILTHYSRETYYKMLPALIIVEIGVFFFYLKKGVAISKIKATCNILKNLGYINKKYKKIQSERIIPDKKLIKTFEDEILIPKIMDSQKNDFFGSFIKNLSSFSRKFL</sequence>
<dbReference type="InterPro" id="IPR001173">
    <property type="entry name" value="Glyco_trans_2-like"/>
</dbReference>
<dbReference type="AlphaFoldDB" id="A0A381WEX4"/>
<keyword evidence="3" id="KW-0808">Transferase</keyword>
<name>A0A381WEX4_9ZZZZ</name>
<dbReference type="SUPFAM" id="SSF53448">
    <property type="entry name" value="Nucleotide-diphospho-sugar transferases"/>
    <property type="match status" value="1"/>
</dbReference>
<organism evidence="5">
    <name type="scientific">marine metagenome</name>
    <dbReference type="NCBI Taxonomy" id="408172"/>
    <lineage>
        <taxon>unclassified sequences</taxon>
        <taxon>metagenomes</taxon>
        <taxon>ecological metagenomes</taxon>
    </lineage>
</organism>
<accession>A0A381WEX4</accession>